<reference evidence="9" key="2">
    <citation type="journal article" date="2021" name="PeerJ">
        <title>Extensive microbial diversity within the chicken gut microbiome revealed by metagenomics and culture.</title>
        <authorList>
            <person name="Gilroy R."/>
            <person name="Ravi A."/>
            <person name="Getino M."/>
            <person name="Pursley I."/>
            <person name="Horton D.L."/>
            <person name="Alikhan N.F."/>
            <person name="Baker D."/>
            <person name="Gharbi K."/>
            <person name="Hall N."/>
            <person name="Watson M."/>
            <person name="Adriaenssens E.M."/>
            <person name="Foster-Nyarko E."/>
            <person name="Jarju S."/>
            <person name="Secka A."/>
            <person name="Antonio M."/>
            <person name="Oren A."/>
            <person name="Chaudhuri R.R."/>
            <person name="La Ragione R."/>
            <person name="Hildebrand F."/>
            <person name="Pallen M.J."/>
        </authorList>
    </citation>
    <scope>NUCLEOTIDE SEQUENCE</scope>
    <source>
        <strain evidence="9">ChiSjej1B19-7085</strain>
    </source>
</reference>
<evidence type="ECO:0000259" key="7">
    <source>
        <dbReference type="Pfam" id="PF03772"/>
    </source>
</evidence>
<evidence type="ECO:0000259" key="8">
    <source>
        <dbReference type="Pfam" id="PF13567"/>
    </source>
</evidence>
<proteinExistence type="predicted"/>
<feature type="transmembrane region" description="Helical" evidence="6">
    <location>
        <begin position="237"/>
        <end position="257"/>
    </location>
</feature>
<dbReference type="InterPro" id="IPR025405">
    <property type="entry name" value="DUF4131"/>
</dbReference>
<feature type="domain" description="ComEC/Rec2-related protein" evidence="7">
    <location>
        <begin position="214"/>
        <end position="502"/>
    </location>
</feature>
<feature type="transmembrane region" description="Helical" evidence="6">
    <location>
        <begin position="48"/>
        <end position="67"/>
    </location>
</feature>
<dbReference type="InterPro" id="IPR004477">
    <property type="entry name" value="ComEC_N"/>
</dbReference>
<feature type="transmembrane region" description="Helical" evidence="6">
    <location>
        <begin position="414"/>
        <end position="439"/>
    </location>
</feature>
<dbReference type="InterPro" id="IPR052159">
    <property type="entry name" value="Competence_DNA_uptake"/>
</dbReference>
<dbReference type="Pfam" id="PF13567">
    <property type="entry name" value="DUF4131"/>
    <property type="match status" value="1"/>
</dbReference>
<accession>A0A9D1J0M7</accession>
<keyword evidence="4 6" id="KW-1133">Transmembrane helix</keyword>
<feature type="transmembrane region" description="Helical" evidence="6">
    <location>
        <begin position="451"/>
        <end position="471"/>
    </location>
</feature>
<evidence type="ECO:0000256" key="5">
    <source>
        <dbReference type="ARBA" id="ARBA00023136"/>
    </source>
</evidence>
<feature type="transmembrane region" description="Helical" evidence="6">
    <location>
        <begin position="318"/>
        <end position="347"/>
    </location>
</feature>
<dbReference type="GO" id="GO:0005886">
    <property type="term" value="C:plasma membrane"/>
    <property type="evidence" value="ECO:0007669"/>
    <property type="project" value="UniProtKB-SubCell"/>
</dbReference>
<dbReference type="PANTHER" id="PTHR30619:SF1">
    <property type="entry name" value="RECOMBINATION PROTEIN 2"/>
    <property type="match status" value="1"/>
</dbReference>
<feature type="transmembrane region" description="Helical" evidence="6">
    <location>
        <begin position="509"/>
        <end position="531"/>
    </location>
</feature>
<evidence type="ECO:0000256" key="4">
    <source>
        <dbReference type="ARBA" id="ARBA00022989"/>
    </source>
</evidence>
<dbReference type="NCBIfam" id="TIGR00360">
    <property type="entry name" value="ComEC_N-term"/>
    <property type="match status" value="1"/>
</dbReference>
<dbReference type="Pfam" id="PF03772">
    <property type="entry name" value="Competence"/>
    <property type="match status" value="1"/>
</dbReference>
<reference evidence="9" key="1">
    <citation type="submission" date="2020-10" db="EMBL/GenBank/DDBJ databases">
        <authorList>
            <person name="Gilroy R."/>
        </authorList>
    </citation>
    <scope>NUCLEOTIDE SEQUENCE</scope>
    <source>
        <strain evidence="9">ChiSjej1B19-7085</strain>
    </source>
</reference>
<feature type="domain" description="DUF4131" evidence="8">
    <location>
        <begin position="25"/>
        <end position="170"/>
    </location>
</feature>
<evidence type="ECO:0000256" key="2">
    <source>
        <dbReference type="ARBA" id="ARBA00022475"/>
    </source>
</evidence>
<dbReference type="EMBL" id="DVHF01000040">
    <property type="protein sequence ID" value="HIR56751.1"/>
    <property type="molecule type" value="Genomic_DNA"/>
</dbReference>
<sequence>MRPFVLVGFVYLLTLTAAVCFGAEAALAAGCVCMGLCAVLLLIRRFPLFAVSLAVAAAALGSFNVWTETVVLPAETMAGKDAFFTGTICELPESSYGRFYYIVEVDSIEWEDAPDVGKIRLSAQNALAVEPYDRIRGRAHFFLPAEGEGFDKRSYYISKGILLSAYLYDYEEKQIFPAESLPPYGYALKARAALKNSLYELLPEREAGLAVGVLLGDKSGISGEIEEAFRTGGVSHLLAVSGMHMAAIYQMLSLLLGRLLRLPKRLTCLLSMAGIAAFMAITGFAPSVVRSGLMYLIFLTGMLVSRQPDSLNSLGASVFLMCAVNPYAAADLGLLLSFAATASIILFSGRTAHWIRRFLPFQGKPPSGGKCRAALHRTGRGLFRQLAGDISTTLTASAGTAPIIMLSFGTFSTVFLLANLLLLFPSTLLLECSAIAAILHLVPFLDPAASVFAFLTGILARYSWVCAELLAQIPYASLPASDGFLVLWLCGTLILFGIAVMIRRRRASCLAAGIASVLLFVCGFVSDAVLMRQTARIAVIDVGDGISVLAEKGGNSALIGSDSYSSVNISRFLQGESIRTLGYFQPSGTEDDEHDLAAAVIREFSPEKTVIPADEVLNAFLEQALPQVGRVLFCGGREFQPLWEGAAVETLFSEEGSCTLLAVDGVTVLICGRGCPIEAVPLSWRSPDLFVCSELPEDAALLHPALTVLSMSAETAAETITNAPAGTYSATGAEGDLIFDVSGGRVKIRKGH</sequence>
<evidence type="ECO:0000313" key="10">
    <source>
        <dbReference type="Proteomes" id="UP000886785"/>
    </source>
</evidence>
<comment type="subcellular location">
    <subcellularLocation>
        <location evidence="1">Cell membrane</location>
        <topology evidence="1">Multi-pass membrane protein</topology>
    </subcellularLocation>
</comment>
<keyword evidence="3 6" id="KW-0812">Transmembrane</keyword>
<name>A0A9D1J0M7_9FIRM</name>
<gene>
    <name evidence="9" type="ORF">IAA54_03710</name>
</gene>
<dbReference type="Proteomes" id="UP000886785">
    <property type="component" value="Unassembled WGS sequence"/>
</dbReference>
<feature type="transmembrane region" description="Helical" evidence="6">
    <location>
        <begin position="386"/>
        <end position="408"/>
    </location>
</feature>
<feature type="transmembrane region" description="Helical" evidence="6">
    <location>
        <begin position="483"/>
        <end position="502"/>
    </location>
</feature>
<protein>
    <submittedName>
        <fullName evidence="9">ComEC/Rec2 family competence protein</fullName>
    </submittedName>
</protein>
<keyword evidence="2" id="KW-1003">Cell membrane</keyword>
<feature type="transmembrane region" description="Helical" evidence="6">
    <location>
        <begin position="27"/>
        <end position="43"/>
    </location>
</feature>
<evidence type="ECO:0000256" key="1">
    <source>
        <dbReference type="ARBA" id="ARBA00004651"/>
    </source>
</evidence>
<dbReference type="PANTHER" id="PTHR30619">
    <property type="entry name" value="DNA INTERNALIZATION/COMPETENCE PROTEIN COMEC/REC2"/>
    <property type="match status" value="1"/>
</dbReference>
<keyword evidence="5 6" id="KW-0472">Membrane</keyword>
<feature type="transmembrane region" description="Helical" evidence="6">
    <location>
        <begin position="269"/>
        <end position="298"/>
    </location>
</feature>
<organism evidence="9 10">
    <name type="scientific">Candidatus Gallacutalibacter pullicola</name>
    <dbReference type="NCBI Taxonomy" id="2840830"/>
    <lineage>
        <taxon>Bacteria</taxon>
        <taxon>Bacillati</taxon>
        <taxon>Bacillota</taxon>
        <taxon>Clostridia</taxon>
        <taxon>Eubacteriales</taxon>
        <taxon>Candidatus Gallacutalibacter</taxon>
    </lineage>
</organism>
<evidence type="ECO:0000313" key="9">
    <source>
        <dbReference type="EMBL" id="HIR56751.1"/>
    </source>
</evidence>
<comment type="caution">
    <text evidence="9">The sequence shown here is derived from an EMBL/GenBank/DDBJ whole genome shotgun (WGS) entry which is preliminary data.</text>
</comment>
<evidence type="ECO:0000256" key="6">
    <source>
        <dbReference type="SAM" id="Phobius"/>
    </source>
</evidence>
<dbReference type="AlphaFoldDB" id="A0A9D1J0M7"/>
<evidence type="ECO:0000256" key="3">
    <source>
        <dbReference type="ARBA" id="ARBA00022692"/>
    </source>
</evidence>